<feature type="non-terminal residue" evidence="2">
    <location>
        <position position="1"/>
    </location>
</feature>
<dbReference type="GO" id="GO:0046983">
    <property type="term" value="F:protein dimerization activity"/>
    <property type="evidence" value="ECO:0007669"/>
    <property type="project" value="InterPro"/>
</dbReference>
<evidence type="ECO:0000313" key="2">
    <source>
        <dbReference type="EMBL" id="KAJ4487093.1"/>
    </source>
</evidence>
<gene>
    <name evidence="2" type="ORF">C8J55DRAFT_390131</name>
</gene>
<reference evidence="2" key="2">
    <citation type="journal article" date="2023" name="Proc. Natl. Acad. Sci. U.S.A.">
        <title>A global phylogenomic analysis of the shiitake genus Lentinula.</title>
        <authorList>
            <person name="Sierra-Patev S."/>
            <person name="Min B."/>
            <person name="Naranjo-Ortiz M."/>
            <person name="Looney B."/>
            <person name="Konkel Z."/>
            <person name="Slot J.C."/>
            <person name="Sakamoto Y."/>
            <person name="Steenwyk J.L."/>
            <person name="Rokas A."/>
            <person name="Carro J."/>
            <person name="Camarero S."/>
            <person name="Ferreira P."/>
            <person name="Molpeceres G."/>
            <person name="Ruiz-Duenas F.J."/>
            <person name="Serrano A."/>
            <person name="Henrissat B."/>
            <person name="Drula E."/>
            <person name="Hughes K.W."/>
            <person name="Mata J.L."/>
            <person name="Ishikawa N.K."/>
            <person name="Vargas-Isla R."/>
            <person name="Ushijima S."/>
            <person name="Smith C.A."/>
            <person name="Donoghue J."/>
            <person name="Ahrendt S."/>
            <person name="Andreopoulos W."/>
            <person name="He G."/>
            <person name="LaButti K."/>
            <person name="Lipzen A."/>
            <person name="Ng V."/>
            <person name="Riley R."/>
            <person name="Sandor L."/>
            <person name="Barry K."/>
            <person name="Martinez A.T."/>
            <person name="Xiao Y."/>
            <person name="Gibbons J.G."/>
            <person name="Terashima K."/>
            <person name="Grigoriev I.V."/>
            <person name="Hibbett D."/>
        </authorList>
    </citation>
    <scope>NUCLEOTIDE SEQUENCE</scope>
    <source>
        <strain evidence="2">Sp2 HRB7682 ss15</strain>
    </source>
</reference>
<dbReference type="Proteomes" id="UP001150238">
    <property type="component" value="Unassembled WGS sequence"/>
</dbReference>
<dbReference type="PANTHER" id="PTHR47336">
    <property type="entry name" value="TRANSCRIPTION FACTOR HMS1-RELATED"/>
    <property type="match status" value="1"/>
</dbReference>
<dbReference type="InterPro" id="IPR036638">
    <property type="entry name" value="HLH_DNA-bd_sf"/>
</dbReference>
<evidence type="ECO:0000259" key="1">
    <source>
        <dbReference type="PROSITE" id="PS50888"/>
    </source>
</evidence>
<feature type="domain" description="BHLH" evidence="1">
    <location>
        <begin position="5"/>
        <end position="113"/>
    </location>
</feature>
<name>A0A9W9DUD9_9AGAR</name>
<accession>A0A9W9DUD9</accession>
<dbReference type="InterPro" id="IPR011598">
    <property type="entry name" value="bHLH_dom"/>
</dbReference>
<sequence length="113" mass="12107">GVMSRPKTSHTTIERRYRTNLNSRITSLKMAVPALRVLEDKEACGVGGGGKKGKGKNATLGKNVVFGSKVKTEGEDGEDVVDAIDERGFVDGVKVARKCSKANVLGKAVEYIR</sequence>
<organism evidence="2 3">
    <name type="scientific">Lentinula lateritia</name>
    <dbReference type="NCBI Taxonomy" id="40482"/>
    <lineage>
        <taxon>Eukaryota</taxon>
        <taxon>Fungi</taxon>
        <taxon>Dikarya</taxon>
        <taxon>Basidiomycota</taxon>
        <taxon>Agaricomycotina</taxon>
        <taxon>Agaricomycetes</taxon>
        <taxon>Agaricomycetidae</taxon>
        <taxon>Agaricales</taxon>
        <taxon>Marasmiineae</taxon>
        <taxon>Omphalotaceae</taxon>
        <taxon>Lentinula</taxon>
    </lineage>
</organism>
<dbReference type="Gene3D" id="4.10.280.10">
    <property type="entry name" value="Helix-loop-helix DNA-binding domain"/>
    <property type="match status" value="1"/>
</dbReference>
<comment type="caution">
    <text evidence="2">The sequence shown here is derived from an EMBL/GenBank/DDBJ whole genome shotgun (WGS) entry which is preliminary data.</text>
</comment>
<dbReference type="PROSITE" id="PS50888">
    <property type="entry name" value="BHLH"/>
    <property type="match status" value="1"/>
</dbReference>
<evidence type="ECO:0000313" key="3">
    <source>
        <dbReference type="Proteomes" id="UP001150238"/>
    </source>
</evidence>
<dbReference type="EMBL" id="JANVFS010000009">
    <property type="protein sequence ID" value="KAJ4487093.1"/>
    <property type="molecule type" value="Genomic_DNA"/>
</dbReference>
<dbReference type="SUPFAM" id="SSF47459">
    <property type="entry name" value="HLH, helix-loop-helix DNA-binding domain"/>
    <property type="match status" value="1"/>
</dbReference>
<dbReference type="PANTHER" id="PTHR47336:SF2">
    <property type="entry name" value="TRANSCRIPTION FACTOR HMS1-RELATED"/>
    <property type="match status" value="1"/>
</dbReference>
<feature type="non-terminal residue" evidence="2">
    <location>
        <position position="113"/>
    </location>
</feature>
<proteinExistence type="predicted"/>
<reference evidence="2" key="1">
    <citation type="submission" date="2022-08" db="EMBL/GenBank/DDBJ databases">
        <authorList>
            <consortium name="DOE Joint Genome Institute"/>
            <person name="Min B."/>
            <person name="Riley R."/>
            <person name="Sierra-Patev S."/>
            <person name="Naranjo-Ortiz M."/>
            <person name="Looney B."/>
            <person name="Konkel Z."/>
            <person name="Slot J.C."/>
            <person name="Sakamoto Y."/>
            <person name="Steenwyk J.L."/>
            <person name="Rokas A."/>
            <person name="Carro J."/>
            <person name="Camarero S."/>
            <person name="Ferreira P."/>
            <person name="Molpeceres G."/>
            <person name="Ruiz-Duenas F.J."/>
            <person name="Serrano A."/>
            <person name="Henrissat B."/>
            <person name="Drula E."/>
            <person name="Hughes K.W."/>
            <person name="Mata J.L."/>
            <person name="Ishikawa N.K."/>
            <person name="Vargas-Isla R."/>
            <person name="Ushijima S."/>
            <person name="Smith C.A."/>
            <person name="Ahrendt S."/>
            <person name="Andreopoulos W."/>
            <person name="He G."/>
            <person name="Labutti K."/>
            <person name="Lipzen A."/>
            <person name="Ng V."/>
            <person name="Sandor L."/>
            <person name="Barry K."/>
            <person name="Martinez A.T."/>
            <person name="Xiao Y."/>
            <person name="Gibbons J.G."/>
            <person name="Terashima K."/>
            <person name="Hibbett D.S."/>
            <person name="Grigoriev I.V."/>
        </authorList>
    </citation>
    <scope>NUCLEOTIDE SEQUENCE</scope>
    <source>
        <strain evidence="2">Sp2 HRB7682 ss15</strain>
    </source>
</reference>
<dbReference type="InterPro" id="IPR052099">
    <property type="entry name" value="Regulatory_TF_Diverse"/>
</dbReference>
<dbReference type="Pfam" id="PF00010">
    <property type="entry name" value="HLH"/>
    <property type="match status" value="1"/>
</dbReference>
<protein>
    <recommendedName>
        <fullName evidence="1">BHLH domain-containing protein</fullName>
    </recommendedName>
</protein>
<dbReference type="AlphaFoldDB" id="A0A9W9DUD9"/>